<keyword evidence="1" id="KW-1133">Transmembrane helix</keyword>
<sequence>MIFLNKYSLLILIVYCTLFAFLSMYDDLTNKTIIVYGVSILVICFLAFLAKRKSSLIVLLLANLLTFVHSFFWVTRVAEFEEKGYYIAPFTPVSLLISVTVVFGLLQIAIYLVTKPAGYKLNLDNK</sequence>
<evidence type="ECO:0000256" key="1">
    <source>
        <dbReference type="SAM" id="Phobius"/>
    </source>
</evidence>
<evidence type="ECO:0000313" key="2">
    <source>
        <dbReference type="EMBL" id="MDW0114392.1"/>
    </source>
</evidence>
<gene>
    <name evidence="2" type="ORF">QT711_14435</name>
</gene>
<feature type="transmembrane region" description="Helical" evidence="1">
    <location>
        <begin position="7"/>
        <end position="25"/>
    </location>
</feature>
<protein>
    <recommendedName>
        <fullName evidence="4">YoqO-like protein</fullName>
    </recommendedName>
</protein>
<proteinExistence type="predicted"/>
<accession>A0ABU4GDE4</accession>
<name>A0ABU4GDE4_9BACL</name>
<evidence type="ECO:0008006" key="4">
    <source>
        <dbReference type="Google" id="ProtNLM"/>
    </source>
</evidence>
<comment type="caution">
    <text evidence="2">The sequence shown here is derived from an EMBL/GenBank/DDBJ whole genome shotgun (WGS) entry which is preliminary data.</text>
</comment>
<reference evidence="2 3" key="1">
    <citation type="submission" date="2023-06" db="EMBL/GenBank/DDBJ databases">
        <title>Sporosarcina sp. nov., isolated from Korean traditional fermented seafood 'Jeotgal'.</title>
        <authorList>
            <person name="Yang A.I."/>
            <person name="Shin N.-R."/>
        </authorList>
    </citation>
    <scope>NUCLEOTIDE SEQUENCE [LARGE SCALE GENOMIC DNA]</scope>
    <source>
        <strain evidence="2 3">KCTC13119</strain>
    </source>
</reference>
<keyword evidence="1" id="KW-0472">Membrane</keyword>
<feature type="transmembrane region" description="Helical" evidence="1">
    <location>
        <begin position="31"/>
        <end position="49"/>
    </location>
</feature>
<keyword evidence="1" id="KW-0812">Transmembrane</keyword>
<dbReference type="EMBL" id="JAUBDI010000016">
    <property type="protein sequence ID" value="MDW0114392.1"/>
    <property type="molecule type" value="Genomic_DNA"/>
</dbReference>
<evidence type="ECO:0000313" key="3">
    <source>
        <dbReference type="Proteomes" id="UP001282284"/>
    </source>
</evidence>
<keyword evidence="3" id="KW-1185">Reference proteome</keyword>
<dbReference type="Proteomes" id="UP001282284">
    <property type="component" value="Unassembled WGS sequence"/>
</dbReference>
<feature type="transmembrane region" description="Helical" evidence="1">
    <location>
        <begin position="56"/>
        <end position="74"/>
    </location>
</feature>
<organism evidence="2 3">
    <name type="scientific">Sporosarcina saromensis</name>
    <dbReference type="NCBI Taxonomy" id="359365"/>
    <lineage>
        <taxon>Bacteria</taxon>
        <taxon>Bacillati</taxon>
        <taxon>Bacillota</taxon>
        <taxon>Bacilli</taxon>
        <taxon>Bacillales</taxon>
        <taxon>Caryophanaceae</taxon>
        <taxon>Sporosarcina</taxon>
    </lineage>
</organism>
<dbReference type="RefSeq" id="WP_317945402.1">
    <property type="nucleotide sequence ID" value="NZ_JAUBDI010000016.1"/>
</dbReference>
<feature type="transmembrane region" description="Helical" evidence="1">
    <location>
        <begin position="86"/>
        <end position="113"/>
    </location>
</feature>